<evidence type="ECO:0000313" key="2">
    <source>
        <dbReference type="EMBL" id="NGO40103.1"/>
    </source>
</evidence>
<keyword evidence="3" id="KW-1185">Reference proteome</keyword>
<gene>
    <name evidence="2" type="ORF">G4L39_11970</name>
</gene>
<comment type="caution">
    <text evidence="2">The sequence shown here is derived from an EMBL/GenBank/DDBJ whole genome shotgun (WGS) entry which is preliminary data.</text>
</comment>
<feature type="region of interest" description="Disordered" evidence="1">
    <location>
        <begin position="1"/>
        <end position="29"/>
    </location>
</feature>
<organism evidence="2 3">
    <name type="scientific">Limisphaera ngatamarikiensis</name>
    <dbReference type="NCBI Taxonomy" id="1324935"/>
    <lineage>
        <taxon>Bacteria</taxon>
        <taxon>Pseudomonadati</taxon>
        <taxon>Verrucomicrobiota</taxon>
        <taxon>Verrucomicrobiia</taxon>
        <taxon>Limisphaerales</taxon>
        <taxon>Limisphaeraceae</taxon>
        <taxon>Limisphaera</taxon>
    </lineage>
</organism>
<dbReference type="Proteomes" id="UP000477311">
    <property type="component" value="Unassembled WGS sequence"/>
</dbReference>
<dbReference type="AlphaFoldDB" id="A0A6M1RR04"/>
<dbReference type="EMBL" id="JAAKYA010000079">
    <property type="protein sequence ID" value="NGO40103.1"/>
    <property type="molecule type" value="Genomic_DNA"/>
</dbReference>
<feature type="compositionally biased region" description="Polar residues" evidence="1">
    <location>
        <begin position="1"/>
        <end position="11"/>
    </location>
</feature>
<reference evidence="2 3" key="1">
    <citation type="submission" date="2020-02" db="EMBL/GenBank/DDBJ databases">
        <title>Draft genome sequence of Limisphaera ngatamarikiensis NGM72.4T, a thermophilic Verrucomicrobia grouped in subdivision 3.</title>
        <authorList>
            <person name="Carere C.R."/>
            <person name="Steen J."/>
            <person name="Hugenholtz P."/>
            <person name="Stott M.B."/>
        </authorList>
    </citation>
    <scope>NUCLEOTIDE SEQUENCE [LARGE SCALE GENOMIC DNA]</scope>
    <source>
        <strain evidence="2 3">NGM72.4</strain>
    </source>
</reference>
<protein>
    <recommendedName>
        <fullName evidence="4">DUF1559 domain-containing protein</fullName>
    </recommendedName>
</protein>
<evidence type="ECO:0000256" key="1">
    <source>
        <dbReference type="SAM" id="MobiDB-lite"/>
    </source>
</evidence>
<accession>A0A6M1RR04</accession>
<evidence type="ECO:0000313" key="3">
    <source>
        <dbReference type="Proteomes" id="UP000477311"/>
    </source>
</evidence>
<sequence length="138" mass="14896">MLPYTSSNTTVFRCPSTGPEFEGPTNHSPRGYPFPFNIDIGTSRFSHGYNQWGFAAFSGYGLEAPPGAEVPESRVVNPPDMIALGDSDGNGLFDGDIAFHRIPSPSGPKPTFPPGNRHKSGANIVFCDGHVEWARQSK</sequence>
<name>A0A6M1RR04_9BACT</name>
<proteinExistence type="predicted"/>
<dbReference type="InterPro" id="IPR027558">
    <property type="entry name" value="Pre_pil_HX9DG_C"/>
</dbReference>
<evidence type="ECO:0008006" key="4">
    <source>
        <dbReference type="Google" id="ProtNLM"/>
    </source>
</evidence>
<dbReference type="NCBIfam" id="TIGR04294">
    <property type="entry name" value="pre_pil_HX9DG"/>
    <property type="match status" value="1"/>
</dbReference>